<accession>A0A854QJ58</accession>
<dbReference type="EMBL" id="AMKT01000027">
    <property type="protein sequence ID" value="OXG25903.1"/>
    <property type="molecule type" value="Genomic_DNA"/>
</dbReference>
<feature type="compositionally biased region" description="Acidic residues" evidence="1">
    <location>
        <begin position="290"/>
        <end position="300"/>
    </location>
</feature>
<protein>
    <submittedName>
        <fullName evidence="2">Uncharacterized protein</fullName>
    </submittedName>
</protein>
<feature type="compositionally biased region" description="Acidic residues" evidence="1">
    <location>
        <begin position="80"/>
        <end position="106"/>
    </location>
</feature>
<dbReference type="Proteomes" id="UP000199727">
    <property type="component" value="Unassembled WGS sequence"/>
</dbReference>
<dbReference type="OrthoDB" id="2595509at2759"/>
<feature type="compositionally biased region" description="Polar residues" evidence="1">
    <location>
        <begin position="139"/>
        <end position="157"/>
    </location>
</feature>
<organism evidence="2 3">
    <name type="scientific">Cryptococcus neoformans Tu259-1</name>
    <dbReference type="NCBI Taxonomy" id="1230072"/>
    <lineage>
        <taxon>Eukaryota</taxon>
        <taxon>Fungi</taxon>
        <taxon>Dikarya</taxon>
        <taxon>Basidiomycota</taxon>
        <taxon>Agaricomycotina</taxon>
        <taxon>Tremellomycetes</taxon>
        <taxon>Tremellales</taxon>
        <taxon>Cryptococcaceae</taxon>
        <taxon>Cryptococcus</taxon>
        <taxon>Cryptococcus neoformans species complex</taxon>
    </lineage>
</organism>
<proteinExistence type="predicted"/>
<evidence type="ECO:0000313" key="3">
    <source>
        <dbReference type="Proteomes" id="UP000199727"/>
    </source>
</evidence>
<sequence length="300" mass="32617">MSTYYRRFGRFASASTSESHQRQLGAPVSKWKREWVAPEGLPAESSYKIFKWVRTDVKAQFSGIDEPSEAADYTPAPEGQGEDEGEVLEEDDEGIQEVDDEGEAEDGESKPLVLERSSPQLRVGSDGNSKPQRKPTRSPEAQLTPQSVQQPPDSSHTSPKHAEDIHEASEAPSETVLERNVSQQEESSAGPSSTTDEVTHNAAIPPHHQIPVNAVEVANIPPNENEVGKGSLGEAERTGMEVRQAEHGDSAMGTRTAEEKMDVDGPVVKEDEGLVHGEMEPPVPELAVEGVDEPVEVEQE</sequence>
<evidence type="ECO:0000256" key="1">
    <source>
        <dbReference type="SAM" id="MobiDB-lite"/>
    </source>
</evidence>
<reference evidence="2 3" key="1">
    <citation type="submission" date="2017-06" db="EMBL/GenBank/DDBJ databases">
        <title>Global population genomics of the pathogenic fungus Cryptococcus neoformans var. grubii.</title>
        <authorList>
            <person name="Cuomo C."/>
            <person name="Litvintseva A."/>
            <person name="Chen Y."/>
            <person name="Young S."/>
            <person name="Zeng Q."/>
            <person name="Chapman S."/>
            <person name="Gujja S."/>
            <person name="Saif S."/>
            <person name="Birren B."/>
        </authorList>
    </citation>
    <scope>NUCLEOTIDE SEQUENCE [LARGE SCALE GENOMIC DNA]</scope>
    <source>
        <strain evidence="2 3">Tu259-1</strain>
    </source>
</reference>
<feature type="region of interest" description="Disordered" evidence="1">
    <location>
        <begin position="62"/>
        <end position="300"/>
    </location>
</feature>
<gene>
    <name evidence="2" type="ORF">C361_01863</name>
</gene>
<feature type="compositionally biased region" description="Polar residues" evidence="1">
    <location>
        <begin position="180"/>
        <end position="196"/>
    </location>
</feature>
<feature type="compositionally biased region" description="Basic and acidic residues" evidence="1">
    <location>
        <begin position="234"/>
        <end position="249"/>
    </location>
</feature>
<dbReference type="AlphaFoldDB" id="A0A854QJ58"/>
<feature type="compositionally biased region" description="Basic and acidic residues" evidence="1">
    <location>
        <begin position="160"/>
        <end position="169"/>
    </location>
</feature>
<name>A0A854QJ58_CRYNE</name>
<evidence type="ECO:0000313" key="2">
    <source>
        <dbReference type="EMBL" id="OXG25903.1"/>
    </source>
</evidence>
<comment type="caution">
    <text evidence="2">The sequence shown here is derived from an EMBL/GenBank/DDBJ whole genome shotgun (WGS) entry which is preliminary data.</text>
</comment>
<feature type="compositionally biased region" description="Basic and acidic residues" evidence="1">
    <location>
        <begin position="256"/>
        <end position="279"/>
    </location>
</feature>